<dbReference type="EMBL" id="LAZR01033300">
    <property type="protein sequence ID" value="KKL48501.1"/>
    <property type="molecule type" value="Genomic_DNA"/>
</dbReference>
<evidence type="ECO:0000313" key="1">
    <source>
        <dbReference type="EMBL" id="KKL48501.1"/>
    </source>
</evidence>
<dbReference type="AlphaFoldDB" id="A0A0F9D4A8"/>
<feature type="non-terminal residue" evidence="1">
    <location>
        <position position="566"/>
    </location>
</feature>
<gene>
    <name evidence="1" type="ORF">LCGC14_2324880</name>
</gene>
<accession>A0A0F9D4A8</accession>
<reference evidence="1" key="1">
    <citation type="journal article" date="2015" name="Nature">
        <title>Complex archaea that bridge the gap between prokaryotes and eukaryotes.</title>
        <authorList>
            <person name="Spang A."/>
            <person name="Saw J.H."/>
            <person name="Jorgensen S.L."/>
            <person name="Zaremba-Niedzwiedzka K."/>
            <person name="Martijn J."/>
            <person name="Lind A.E."/>
            <person name="van Eijk R."/>
            <person name="Schleper C."/>
            <person name="Guy L."/>
            <person name="Ettema T.J."/>
        </authorList>
    </citation>
    <scope>NUCLEOTIDE SEQUENCE</scope>
</reference>
<comment type="caution">
    <text evidence="1">The sequence shown here is derived from an EMBL/GenBank/DDBJ whole genome shotgun (WGS) entry which is preliminary data.</text>
</comment>
<organism evidence="1">
    <name type="scientific">marine sediment metagenome</name>
    <dbReference type="NCBI Taxonomy" id="412755"/>
    <lineage>
        <taxon>unclassified sequences</taxon>
        <taxon>metagenomes</taxon>
        <taxon>ecological metagenomes</taxon>
    </lineage>
</organism>
<feature type="non-terminal residue" evidence="1">
    <location>
        <position position="1"/>
    </location>
</feature>
<protein>
    <submittedName>
        <fullName evidence="1">Uncharacterized protein</fullName>
    </submittedName>
</protein>
<sequence length="566" mass="64612">LKSPGVEGVRSRMFNRPEEWQYLDPETQETNSYSSYVWDYRITDADGLASFNVTFDDDYIGDHHRIFDESLFSSGSITFDSMDDYRLYIRVFHAPIYDIEEMALSDSDNLLCSENDVFDFERISELENYSLKETVFYSGGYGSGLVTLFSEDLMLGVPNLLTYQYGSELNDSFAFDVEVVEGDLLPDTNLMTISELSGSFESNNLIPESNNNNSYLIQGMPIVVTVTNYSGVSPFAEGNVQFSAYVNNYGIATINITDYYLNQLDPGVYQINIYAPSRTLTKEAYRFVTLEVRPENFLKFGEPTMRLDLLNWYDSGWGGAYFGADYAFYEDIYPRLTGYLATPHNTTSQWALSDYVEVDFFAKTRDIDTTEWSNWIELGSEDIYINSLVYDGLYYFELPLGQDGEMLMGKEVQLNISANAFYNQTGMEETYREQKLYILNLSLVSSTIRNDSEIFQYYTDSDIGTQIIGDNTAGNEYGVERYFEYTTDVDAYGIDSDDILLNLRGFDSVEIVNVTGMKDYNVTFLKETDDYTIDGNSIDLKPQTTLDNYSDIIISYALTIDKNSVL</sequence>
<name>A0A0F9D4A8_9ZZZZ</name>
<proteinExistence type="predicted"/>